<name>A0ABQ5U2L1_9PROT</name>
<evidence type="ECO:0000313" key="4">
    <source>
        <dbReference type="EMBL" id="GLQ05425.1"/>
    </source>
</evidence>
<dbReference type="NCBIfam" id="NF003952">
    <property type="entry name" value="PRK05450.1-5"/>
    <property type="match status" value="1"/>
</dbReference>
<dbReference type="GO" id="GO:0016779">
    <property type="term" value="F:nucleotidyltransferase activity"/>
    <property type="evidence" value="ECO:0007669"/>
    <property type="project" value="UniProtKB-KW"/>
</dbReference>
<keyword evidence="1" id="KW-0808">Transferase</keyword>
<accession>A0ABQ5U2L1</accession>
<dbReference type="Proteomes" id="UP001161409">
    <property type="component" value="Unassembled WGS sequence"/>
</dbReference>
<dbReference type="InterPro" id="IPR029044">
    <property type="entry name" value="Nucleotide-diphossugar_trans"/>
</dbReference>
<dbReference type="PANTHER" id="PTHR42866">
    <property type="entry name" value="3-DEOXY-MANNO-OCTULOSONATE CYTIDYLYLTRANSFERASE"/>
    <property type="match status" value="1"/>
</dbReference>
<dbReference type="EMBL" id="BSNF01000001">
    <property type="protein sequence ID" value="GLQ05425.1"/>
    <property type="molecule type" value="Genomic_DNA"/>
</dbReference>
<proteinExistence type="predicted"/>
<sequence length="249" mass="26667">MAAGKSPIIVIPARMASTRLPGKPLAEIDGKPMIVQVLDRAREADVGPVIVACAEPEIAAAVTEAGGQAVLTRVDHPSGSDRVHEAVELFDPEGRHDAIINLQGDLPALDPAAVSAAHEALIRNNADIATLVAEITDPAELDDENAVKAVVSLSEGARMGRAIWFSRLKAPWGEGPHYHHIGIYAYQRAALARFVSLPPSPLEQREKLEQLRALEAGMRIDAALVDTVPLGVDTSDDLARIRALFESRR</sequence>
<dbReference type="InterPro" id="IPR003329">
    <property type="entry name" value="Cytidylyl_trans"/>
</dbReference>
<keyword evidence="3" id="KW-0448">Lipopolysaccharide biosynthesis</keyword>
<keyword evidence="5" id="KW-1185">Reference proteome</keyword>
<dbReference type="InterPro" id="IPR004528">
    <property type="entry name" value="KdsB"/>
</dbReference>
<dbReference type="CDD" id="cd02517">
    <property type="entry name" value="CMP-KDO-Synthetase"/>
    <property type="match status" value="1"/>
</dbReference>
<organism evidence="4 5">
    <name type="scientific">Sneathiella chinensis</name>
    <dbReference type="NCBI Taxonomy" id="349750"/>
    <lineage>
        <taxon>Bacteria</taxon>
        <taxon>Pseudomonadati</taxon>
        <taxon>Pseudomonadota</taxon>
        <taxon>Alphaproteobacteria</taxon>
        <taxon>Sneathiellales</taxon>
        <taxon>Sneathiellaceae</taxon>
        <taxon>Sneathiella</taxon>
    </lineage>
</organism>
<keyword evidence="2 4" id="KW-0548">Nucleotidyltransferase</keyword>
<dbReference type="Gene3D" id="3.90.550.10">
    <property type="entry name" value="Spore Coat Polysaccharide Biosynthesis Protein SpsA, Chain A"/>
    <property type="match status" value="1"/>
</dbReference>
<protein>
    <submittedName>
        <fullName evidence="4">3-deoxy-manno-octulosonate cytidylyltransferase</fullName>
    </submittedName>
</protein>
<dbReference type="RefSeq" id="WP_169559427.1">
    <property type="nucleotide sequence ID" value="NZ_BSNF01000001.1"/>
</dbReference>
<evidence type="ECO:0000256" key="3">
    <source>
        <dbReference type="ARBA" id="ARBA00022985"/>
    </source>
</evidence>
<evidence type="ECO:0000313" key="5">
    <source>
        <dbReference type="Proteomes" id="UP001161409"/>
    </source>
</evidence>
<reference evidence="4" key="1">
    <citation type="journal article" date="2014" name="Int. J. Syst. Evol. Microbiol.">
        <title>Complete genome of a new Firmicutes species belonging to the dominant human colonic microbiota ('Ruminococcus bicirculans') reveals two chromosomes and a selective capacity to utilize plant glucans.</title>
        <authorList>
            <consortium name="NISC Comparative Sequencing Program"/>
            <person name="Wegmann U."/>
            <person name="Louis P."/>
            <person name="Goesmann A."/>
            <person name="Henrissat B."/>
            <person name="Duncan S.H."/>
            <person name="Flint H.J."/>
        </authorList>
    </citation>
    <scope>NUCLEOTIDE SEQUENCE</scope>
    <source>
        <strain evidence="4">NBRC 103408</strain>
    </source>
</reference>
<dbReference type="Pfam" id="PF02348">
    <property type="entry name" value="CTP_transf_3"/>
    <property type="match status" value="1"/>
</dbReference>
<dbReference type="NCBIfam" id="TIGR00466">
    <property type="entry name" value="kdsB"/>
    <property type="match status" value="1"/>
</dbReference>
<gene>
    <name evidence="4" type="primary">kdsB</name>
    <name evidence="4" type="ORF">GCM10007924_06460</name>
</gene>
<evidence type="ECO:0000256" key="1">
    <source>
        <dbReference type="ARBA" id="ARBA00022679"/>
    </source>
</evidence>
<dbReference type="SUPFAM" id="SSF53448">
    <property type="entry name" value="Nucleotide-diphospho-sugar transferases"/>
    <property type="match status" value="1"/>
</dbReference>
<dbReference type="PANTHER" id="PTHR42866:SF2">
    <property type="entry name" value="3-DEOXY-MANNO-OCTULOSONATE CYTIDYLYLTRANSFERASE, MITOCHONDRIAL"/>
    <property type="match status" value="1"/>
</dbReference>
<evidence type="ECO:0000256" key="2">
    <source>
        <dbReference type="ARBA" id="ARBA00022695"/>
    </source>
</evidence>
<dbReference type="NCBIfam" id="NF003948">
    <property type="entry name" value="PRK05450.1-1"/>
    <property type="match status" value="1"/>
</dbReference>
<comment type="caution">
    <text evidence="4">The sequence shown here is derived from an EMBL/GenBank/DDBJ whole genome shotgun (WGS) entry which is preliminary data.</text>
</comment>
<reference evidence="4" key="2">
    <citation type="submission" date="2023-01" db="EMBL/GenBank/DDBJ databases">
        <title>Draft genome sequence of Sneathiella chinensis strain NBRC 103408.</title>
        <authorList>
            <person name="Sun Q."/>
            <person name="Mori K."/>
        </authorList>
    </citation>
    <scope>NUCLEOTIDE SEQUENCE</scope>
    <source>
        <strain evidence="4">NBRC 103408</strain>
    </source>
</reference>